<evidence type="ECO:0000313" key="1">
    <source>
        <dbReference type="EMBL" id="KAF9743700.1"/>
    </source>
</evidence>
<name>A0A8H7K590_BIOOC</name>
<dbReference type="Proteomes" id="UP000616885">
    <property type="component" value="Unassembled WGS sequence"/>
</dbReference>
<sequence length="538" mass="60120">MDATLLSLPPELQTRILSHLVADGGIQSVHPLLYTCKQLHSVALPLSVQVFRVRHKSSDSTLLDRTRALQFLRYITIVKPELAKHVRTLIIPEWLWPQFESPLAKSGPTSDEMKVYKALITKTMSLVPDGGEGSDADQAQWIAELEKGHSQAIYAMLVIVCTGLKDFCFGASSDRPYFHRILEIAARYPSTSNLHQCQRISSPLSIVTEIYHEARSGQVEWDFQPQWIFRLPSLRSYECVMVSIENKVVEAIAEVPPGSCSIEHIYLRKCRASATAIAPFLAICKSLRSFEYIRQVDGVVFDEMMPVDLMIALRPHAKTLEHLHVNFDDDRDKRGWGAQKDKLCMGFELRTLTALKTLTIGYQPLTGMLDSQPYPAYGEDNAEEVPLEAEGSPRLVECLPGNLERLEILSCGEKIIGQVDELLQVISLGTSFKRLTCIRLLFNNETIDLNGVDYTKTSPLVKIEVISQTAKNRAFDMSPGCVRRGQSVNAICSRLQAPHLGLRQEWLDNRCSDQAWVSADGGIVVTEPDTGILVTLAS</sequence>
<protein>
    <recommendedName>
        <fullName evidence="3">F-box domain-containing protein</fullName>
    </recommendedName>
</protein>
<reference evidence="1" key="1">
    <citation type="submission" date="2020-10" db="EMBL/GenBank/DDBJ databases">
        <title>High-Quality Genome Resource of Clonostachys rosea strain S41 by Oxford Nanopore Long-Read Sequencing.</title>
        <authorList>
            <person name="Wang H."/>
        </authorList>
    </citation>
    <scope>NUCLEOTIDE SEQUENCE</scope>
    <source>
        <strain evidence="1">S41</strain>
    </source>
</reference>
<dbReference type="EMBL" id="JADCTT010000016">
    <property type="protein sequence ID" value="KAF9743700.1"/>
    <property type="molecule type" value="Genomic_DNA"/>
</dbReference>
<dbReference type="SUPFAM" id="SSF52047">
    <property type="entry name" value="RNI-like"/>
    <property type="match status" value="1"/>
</dbReference>
<accession>A0A8H7K590</accession>
<organism evidence="1 2">
    <name type="scientific">Bionectria ochroleuca</name>
    <name type="common">Gliocladium roseum</name>
    <dbReference type="NCBI Taxonomy" id="29856"/>
    <lineage>
        <taxon>Eukaryota</taxon>
        <taxon>Fungi</taxon>
        <taxon>Dikarya</taxon>
        <taxon>Ascomycota</taxon>
        <taxon>Pezizomycotina</taxon>
        <taxon>Sordariomycetes</taxon>
        <taxon>Hypocreomycetidae</taxon>
        <taxon>Hypocreales</taxon>
        <taxon>Bionectriaceae</taxon>
        <taxon>Clonostachys</taxon>
    </lineage>
</organism>
<evidence type="ECO:0008006" key="3">
    <source>
        <dbReference type="Google" id="ProtNLM"/>
    </source>
</evidence>
<evidence type="ECO:0000313" key="2">
    <source>
        <dbReference type="Proteomes" id="UP000616885"/>
    </source>
</evidence>
<dbReference type="InterPro" id="IPR032675">
    <property type="entry name" value="LRR_dom_sf"/>
</dbReference>
<dbReference type="AlphaFoldDB" id="A0A8H7K590"/>
<gene>
    <name evidence="1" type="ORF">IM811_006040</name>
</gene>
<proteinExistence type="predicted"/>
<dbReference type="Gene3D" id="3.80.10.10">
    <property type="entry name" value="Ribonuclease Inhibitor"/>
    <property type="match status" value="1"/>
</dbReference>
<comment type="caution">
    <text evidence="1">The sequence shown here is derived from an EMBL/GenBank/DDBJ whole genome shotgun (WGS) entry which is preliminary data.</text>
</comment>